<dbReference type="AlphaFoldDB" id="A0A1L9Q4B3"/>
<dbReference type="Gene3D" id="3.40.50.150">
    <property type="entry name" value="Vaccinia Virus protein VP39"/>
    <property type="match status" value="1"/>
</dbReference>
<dbReference type="CDD" id="cd02440">
    <property type="entry name" value="AdoMet_MTases"/>
    <property type="match status" value="1"/>
</dbReference>
<gene>
    <name evidence="1" type="ORF">ASPVEDRAFT_47665</name>
</gene>
<dbReference type="VEuPathDB" id="FungiDB:ASPVEDRAFT_47665"/>
<dbReference type="PANTHER" id="PTHR43591:SF50">
    <property type="entry name" value="METHYLTRANSFERASE DOMAIN-CONTAINING PROTEIN-RELATED"/>
    <property type="match status" value="1"/>
</dbReference>
<evidence type="ECO:0000313" key="2">
    <source>
        <dbReference type="Proteomes" id="UP000184073"/>
    </source>
</evidence>
<dbReference type="STRING" id="1036611.A0A1L9Q4B3"/>
<accession>A0A1L9Q4B3</accession>
<name>A0A1L9Q4B3_ASPVE</name>
<dbReference type="OrthoDB" id="417697at2759"/>
<reference evidence="2" key="1">
    <citation type="journal article" date="2017" name="Genome Biol.">
        <title>Comparative genomics reveals high biological diversity and specific adaptations in the industrially and medically important fungal genus Aspergillus.</title>
        <authorList>
            <person name="de Vries R.P."/>
            <person name="Riley R."/>
            <person name="Wiebenga A."/>
            <person name="Aguilar-Osorio G."/>
            <person name="Amillis S."/>
            <person name="Uchima C.A."/>
            <person name="Anderluh G."/>
            <person name="Asadollahi M."/>
            <person name="Askin M."/>
            <person name="Barry K."/>
            <person name="Battaglia E."/>
            <person name="Bayram O."/>
            <person name="Benocci T."/>
            <person name="Braus-Stromeyer S.A."/>
            <person name="Caldana C."/>
            <person name="Canovas D."/>
            <person name="Cerqueira G.C."/>
            <person name="Chen F."/>
            <person name="Chen W."/>
            <person name="Choi C."/>
            <person name="Clum A."/>
            <person name="Dos Santos R.A."/>
            <person name="Damasio A.R."/>
            <person name="Diallinas G."/>
            <person name="Emri T."/>
            <person name="Fekete E."/>
            <person name="Flipphi M."/>
            <person name="Freyberg S."/>
            <person name="Gallo A."/>
            <person name="Gournas C."/>
            <person name="Habgood R."/>
            <person name="Hainaut M."/>
            <person name="Harispe M.L."/>
            <person name="Henrissat B."/>
            <person name="Hilden K.S."/>
            <person name="Hope R."/>
            <person name="Hossain A."/>
            <person name="Karabika E."/>
            <person name="Karaffa L."/>
            <person name="Karanyi Z."/>
            <person name="Krasevec N."/>
            <person name="Kuo A."/>
            <person name="Kusch H."/>
            <person name="LaButti K."/>
            <person name="Lagendijk E.L."/>
            <person name="Lapidus A."/>
            <person name="Levasseur A."/>
            <person name="Lindquist E."/>
            <person name="Lipzen A."/>
            <person name="Logrieco A.F."/>
            <person name="MacCabe A."/>
            <person name="Maekelae M.R."/>
            <person name="Malavazi I."/>
            <person name="Melin P."/>
            <person name="Meyer V."/>
            <person name="Mielnichuk N."/>
            <person name="Miskei M."/>
            <person name="Molnar A.P."/>
            <person name="Mule G."/>
            <person name="Ngan C.Y."/>
            <person name="Orejas M."/>
            <person name="Orosz E."/>
            <person name="Ouedraogo J.P."/>
            <person name="Overkamp K.M."/>
            <person name="Park H.-S."/>
            <person name="Perrone G."/>
            <person name="Piumi F."/>
            <person name="Punt P.J."/>
            <person name="Ram A.F."/>
            <person name="Ramon A."/>
            <person name="Rauscher S."/>
            <person name="Record E."/>
            <person name="Riano-Pachon D.M."/>
            <person name="Robert V."/>
            <person name="Roehrig J."/>
            <person name="Ruller R."/>
            <person name="Salamov A."/>
            <person name="Salih N.S."/>
            <person name="Samson R.A."/>
            <person name="Sandor E."/>
            <person name="Sanguinetti M."/>
            <person name="Schuetze T."/>
            <person name="Sepcic K."/>
            <person name="Shelest E."/>
            <person name="Sherlock G."/>
            <person name="Sophianopoulou V."/>
            <person name="Squina F.M."/>
            <person name="Sun H."/>
            <person name="Susca A."/>
            <person name="Todd R.B."/>
            <person name="Tsang A."/>
            <person name="Unkles S.E."/>
            <person name="van de Wiele N."/>
            <person name="van Rossen-Uffink D."/>
            <person name="Oliveira J.V."/>
            <person name="Vesth T.C."/>
            <person name="Visser J."/>
            <person name="Yu J.-H."/>
            <person name="Zhou M."/>
            <person name="Andersen M.R."/>
            <person name="Archer D.B."/>
            <person name="Baker S.E."/>
            <person name="Benoit I."/>
            <person name="Brakhage A.A."/>
            <person name="Braus G.H."/>
            <person name="Fischer R."/>
            <person name="Frisvad J.C."/>
            <person name="Goldman G.H."/>
            <person name="Houbraken J."/>
            <person name="Oakley B."/>
            <person name="Pocsi I."/>
            <person name="Scazzocchio C."/>
            <person name="Seiboth B."/>
            <person name="vanKuyk P.A."/>
            <person name="Wortman J."/>
            <person name="Dyer P.S."/>
            <person name="Grigoriev I.V."/>
        </authorList>
    </citation>
    <scope>NUCLEOTIDE SEQUENCE [LARGE SCALE GENOMIC DNA]</scope>
    <source>
        <strain evidence="2">CBS 583.65</strain>
    </source>
</reference>
<dbReference type="RefSeq" id="XP_040674280.1">
    <property type="nucleotide sequence ID" value="XM_040813836.1"/>
</dbReference>
<proteinExistence type="predicted"/>
<sequence length="281" mass="31223">MTKAQEMYPLGRDEIESRRLNEQHKLLLDIVGGAIDKDVPLDNISTVADVATGTGVWLWDAQKQLNEGAGESERQFHGFDISAAQFPPAPAGISFSEHDIFQPFPAEHLNRYDLVHVRLLVTAFPESEFKKAVENLLTILKPGGYLQWSEVDFAHVEAGSVDHPKGPASALPWMKFTEVTKISKCAPDALYNAYTSAGLVNVVNRSSTIRGRTDLTERAQEWERKFFSAMMHVVLLRIGEAADEDEANRKAAVIKLDLEEYFAAGKVIDVRFGTVIGQKPN</sequence>
<dbReference type="Proteomes" id="UP000184073">
    <property type="component" value="Unassembled WGS sequence"/>
</dbReference>
<dbReference type="Pfam" id="PF13489">
    <property type="entry name" value="Methyltransf_23"/>
    <property type="match status" value="1"/>
</dbReference>
<dbReference type="EMBL" id="KV878140">
    <property type="protein sequence ID" value="OJJ08518.1"/>
    <property type="molecule type" value="Genomic_DNA"/>
</dbReference>
<evidence type="ECO:0008006" key="3">
    <source>
        <dbReference type="Google" id="ProtNLM"/>
    </source>
</evidence>
<dbReference type="InterPro" id="IPR029063">
    <property type="entry name" value="SAM-dependent_MTases_sf"/>
</dbReference>
<dbReference type="SUPFAM" id="SSF53335">
    <property type="entry name" value="S-adenosyl-L-methionine-dependent methyltransferases"/>
    <property type="match status" value="1"/>
</dbReference>
<dbReference type="GeneID" id="63729347"/>
<keyword evidence="2" id="KW-1185">Reference proteome</keyword>
<organism evidence="1 2">
    <name type="scientific">Aspergillus versicolor CBS 583.65</name>
    <dbReference type="NCBI Taxonomy" id="1036611"/>
    <lineage>
        <taxon>Eukaryota</taxon>
        <taxon>Fungi</taxon>
        <taxon>Dikarya</taxon>
        <taxon>Ascomycota</taxon>
        <taxon>Pezizomycotina</taxon>
        <taxon>Eurotiomycetes</taxon>
        <taxon>Eurotiomycetidae</taxon>
        <taxon>Eurotiales</taxon>
        <taxon>Aspergillaceae</taxon>
        <taxon>Aspergillus</taxon>
        <taxon>Aspergillus subgen. Nidulantes</taxon>
    </lineage>
</organism>
<dbReference type="PANTHER" id="PTHR43591">
    <property type="entry name" value="METHYLTRANSFERASE"/>
    <property type="match status" value="1"/>
</dbReference>
<evidence type="ECO:0000313" key="1">
    <source>
        <dbReference type="EMBL" id="OJJ08518.1"/>
    </source>
</evidence>
<protein>
    <recommendedName>
        <fullName evidence="3">Methyltransferase domain-containing protein</fullName>
    </recommendedName>
</protein>